<keyword evidence="3" id="KW-1185">Reference proteome</keyword>
<feature type="region of interest" description="Disordered" evidence="1">
    <location>
        <begin position="155"/>
        <end position="175"/>
    </location>
</feature>
<evidence type="ECO:0000256" key="1">
    <source>
        <dbReference type="SAM" id="MobiDB-lite"/>
    </source>
</evidence>
<comment type="caution">
    <text evidence="2">The sequence shown here is derived from an EMBL/GenBank/DDBJ whole genome shotgun (WGS) entry which is preliminary data.</text>
</comment>
<dbReference type="Gramene" id="mRNA:HanXRQr2_Chr16g0746381">
    <property type="protein sequence ID" value="CDS:HanXRQr2_Chr16g0746381.1"/>
    <property type="gene ID" value="HanXRQr2_Chr16g0746381"/>
</dbReference>
<reference evidence="2" key="2">
    <citation type="submission" date="2020-06" db="EMBL/GenBank/DDBJ databases">
        <title>Helianthus annuus Genome sequencing and assembly Release 2.</title>
        <authorList>
            <person name="Gouzy J."/>
            <person name="Langlade N."/>
            <person name="Munos S."/>
        </authorList>
    </citation>
    <scope>NUCLEOTIDE SEQUENCE</scope>
    <source>
        <tissue evidence="2">Leaves</tissue>
    </source>
</reference>
<dbReference type="EMBL" id="MNCJ02000331">
    <property type="protein sequence ID" value="KAF5759854.1"/>
    <property type="molecule type" value="Genomic_DNA"/>
</dbReference>
<evidence type="ECO:0000313" key="2">
    <source>
        <dbReference type="EMBL" id="KAF5759854.1"/>
    </source>
</evidence>
<evidence type="ECO:0000313" key="3">
    <source>
        <dbReference type="Proteomes" id="UP000215914"/>
    </source>
</evidence>
<sequence length="175" mass="20428">MVKRCFYRMGYTCYVKEANFSNANLSRPYKFFVHSIIHTMGHRKGGYDVAADYIMCMVAALVLNLPSNFLELIFEQMKANITQEMYPRFIQMLLDDQIPNLAKIESDELPLEHTSNLTLNRLQQYKKQSESSIPKVTRLFGCLKDPNYIAPFEGKWSHDDSESENEDTKFRRFCG</sequence>
<name>A0A9K3DR68_HELAN</name>
<proteinExistence type="predicted"/>
<gene>
    <name evidence="2" type="ORF">HanXRQr2_Chr16g0746381</name>
</gene>
<reference evidence="2" key="1">
    <citation type="journal article" date="2017" name="Nature">
        <title>The sunflower genome provides insights into oil metabolism, flowering and Asterid evolution.</title>
        <authorList>
            <person name="Badouin H."/>
            <person name="Gouzy J."/>
            <person name="Grassa C.J."/>
            <person name="Murat F."/>
            <person name="Staton S.E."/>
            <person name="Cottret L."/>
            <person name="Lelandais-Briere C."/>
            <person name="Owens G.L."/>
            <person name="Carrere S."/>
            <person name="Mayjonade B."/>
            <person name="Legrand L."/>
            <person name="Gill N."/>
            <person name="Kane N.C."/>
            <person name="Bowers J.E."/>
            <person name="Hubner S."/>
            <person name="Bellec A."/>
            <person name="Berard A."/>
            <person name="Berges H."/>
            <person name="Blanchet N."/>
            <person name="Boniface M.C."/>
            <person name="Brunel D."/>
            <person name="Catrice O."/>
            <person name="Chaidir N."/>
            <person name="Claudel C."/>
            <person name="Donnadieu C."/>
            <person name="Faraut T."/>
            <person name="Fievet G."/>
            <person name="Helmstetter N."/>
            <person name="King M."/>
            <person name="Knapp S.J."/>
            <person name="Lai Z."/>
            <person name="Le Paslier M.C."/>
            <person name="Lippi Y."/>
            <person name="Lorenzon L."/>
            <person name="Mandel J.R."/>
            <person name="Marage G."/>
            <person name="Marchand G."/>
            <person name="Marquand E."/>
            <person name="Bret-Mestries E."/>
            <person name="Morien E."/>
            <person name="Nambeesan S."/>
            <person name="Nguyen T."/>
            <person name="Pegot-Espagnet P."/>
            <person name="Pouilly N."/>
            <person name="Raftis F."/>
            <person name="Sallet E."/>
            <person name="Schiex T."/>
            <person name="Thomas J."/>
            <person name="Vandecasteele C."/>
            <person name="Vares D."/>
            <person name="Vear F."/>
            <person name="Vautrin S."/>
            <person name="Crespi M."/>
            <person name="Mangin B."/>
            <person name="Burke J.M."/>
            <person name="Salse J."/>
            <person name="Munos S."/>
            <person name="Vincourt P."/>
            <person name="Rieseberg L.H."/>
            <person name="Langlade N.B."/>
        </authorList>
    </citation>
    <scope>NUCLEOTIDE SEQUENCE</scope>
    <source>
        <tissue evidence="2">Leaves</tissue>
    </source>
</reference>
<organism evidence="2 3">
    <name type="scientific">Helianthus annuus</name>
    <name type="common">Common sunflower</name>
    <dbReference type="NCBI Taxonomy" id="4232"/>
    <lineage>
        <taxon>Eukaryota</taxon>
        <taxon>Viridiplantae</taxon>
        <taxon>Streptophyta</taxon>
        <taxon>Embryophyta</taxon>
        <taxon>Tracheophyta</taxon>
        <taxon>Spermatophyta</taxon>
        <taxon>Magnoliopsida</taxon>
        <taxon>eudicotyledons</taxon>
        <taxon>Gunneridae</taxon>
        <taxon>Pentapetalae</taxon>
        <taxon>asterids</taxon>
        <taxon>campanulids</taxon>
        <taxon>Asterales</taxon>
        <taxon>Asteraceae</taxon>
        <taxon>Asteroideae</taxon>
        <taxon>Heliantheae alliance</taxon>
        <taxon>Heliantheae</taxon>
        <taxon>Helianthus</taxon>
    </lineage>
</organism>
<dbReference type="AlphaFoldDB" id="A0A9K3DR68"/>
<accession>A0A9K3DR68</accession>
<dbReference type="Proteomes" id="UP000215914">
    <property type="component" value="Unassembled WGS sequence"/>
</dbReference>
<protein>
    <submittedName>
        <fullName evidence="2">Uncharacterized protein</fullName>
    </submittedName>
</protein>